<accession>A0A0L6VUA0</accession>
<evidence type="ECO:0000313" key="2">
    <source>
        <dbReference type="Proteomes" id="UP000037035"/>
    </source>
</evidence>
<comment type="caution">
    <text evidence="1">The sequence shown here is derived from an EMBL/GenBank/DDBJ whole genome shotgun (WGS) entry which is preliminary data.</text>
</comment>
<organism evidence="1 2">
    <name type="scientific">Puccinia sorghi</name>
    <dbReference type="NCBI Taxonomy" id="27349"/>
    <lineage>
        <taxon>Eukaryota</taxon>
        <taxon>Fungi</taxon>
        <taxon>Dikarya</taxon>
        <taxon>Basidiomycota</taxon>
        <taxon>Pucciniomycotina</taxon>
        <taxon>Pucciniomycetes</taxon>
        <taxon>Pucciniales</taxon>
        <taxon>Pucciniaceae</taxon>
        <taxon>Puccinia</taxon>
    </lineage>
</organism>
<dbReference type="EMBL" id="LAVV01001122">
    <property type="protein sequence ID" value="KNZ63785.1"/>
    <property type="molecule type" value="Genomic_DNA"/>
</dbReference>
<dbReference type="Proteomes" id="UP000037035">
    <property type="component" value="Unassembled WGS sequence"/>
</dbReference>
<reference evidence="1 2" key="1">
    <citation type="submission" date="2015-08" db="EMBL/GenBank/DDBJ databases">
        <title>Next Generation Sequencing and Analysis of the Genome of Puccinia sorghi L Schw, the Causal Agent of Maize Common Rust.</title>
        <authorList>
            <person name="Rochi L."/>
            <person name="Burguener G."/>
            <person name="Darino M."/>
            <person name="Turjanski A."/>
            <person name="Kreff E."/>
            <person name="Dieguez M.J."/>
            <person name="Sacco F."/>
        </authorList>
    </citation>
    <scope>NUCLEOTIDE SEQUENCE [LARGE SCALE GENOMIC DNA]</scope>
    <source>
        <strain evidence="1 2">RO10H11247</strain>
    </source>
</reference>
<sequence>MIFIFYFESMKLAFPSSKILKLIILDSWNGLSNFFLLLFRKCFLHSFSLDHNLKTFSLVYLVLASHKQQVRLLLAHSPLTQIYLIVSRLNSKDSNFVKTKFFWLLFLFLHPFWIRNFSLMNISLDLDQIDEKETEKYEKELKQEKKLERQLEILNTFKLKTTYEEGYEGVRNHFMCLLSSQLDFMLSEYCILFKYELYDICRAFESTAANISFLDLTISIEHYGCFYPEKKVWNGTPPTKQVGRIIYILLEAQTKLKAHKFIHSHTTVQPSGFIRDKLDEAENFIQYAMVKLSLNYQISFNPSYFVKTLGQHHLVDLIYIWSIIVYSLVCRIQSQLTVQIKDFSHHVLPNQTLIFKPIGSHCLTSHQHNWPLVPQNISSSSQRGYSNYYFPLFIHDKSHPILDKVVSRNPSNPLITLQHVSIFNKVLERIYIKQKIIKVTCFFTSILLIIIKNNYTLKDFHFDQFLTGGCTSHRRALKDHKIIPLLIGP</sequence>
<dbReference type="AlphaFoldDB" id="A0A0L6VUA0"/>
<evidence type="ECO:0000313" key="1">
    <source>
        <dbReference type="EMBL" id="KNZ63785.1"/>
    </source>
</evidence>
<name>A0A0L6VUA0_9BASI</name>
<gene>
    <name evidence="1" type="ORF">VP01_1100g2</name>
</gene>
<protein>
    <submittedName>
        <fullName evidence="1">Uncharacterized protein</fullName>
    </submittedName>
</protein>
<keyword evidence="2" id="KW-1185">Reference proteome</keyword>
<dbReference type="VEuPathDB" id="FungiDB:VP01_1100g2"/>
<proteinExistence type="predicted"/>